<dbReference type="eggNOG" id="KOG1249">
    <property type="taxonomic scope" value="Eukaryota"/>
</dbReference>
<feature type="domain" description="G" evidence="1">
    <location>
        <begin position="343"/>
        <end position="395"/>
    </location>
</feature>
<accession>F6QHB8</accession>
<dbReference type="OMA" id="LGCTNVG"/>
<reference evidence="3" key="1">
    <citation type="journal article" date="2010" name="Science">
        <title>The genome of the Western clawed frog Xenopus tropicalis.</title>
        <authorList>
            <person name="Hellsten U."/>
            <person name="Harland R.M."/>
            <person name="Gilchrist M.J."/>
            <person name="Hendrix D."/>
            <person name="Jurka J."/>
            <person name="Kapitonov V."/>
            <person name="Ovcharenko I."/>
            <person name="Putnam N.H."/>
            <person name="Shu S."/>
            <person name="Taher L."/>
            <person name="Blitz I.L."/>
            <person name="Blumberg B."/>
            <person name="Dichmann D.S."/>
            <person name="Dubchak I."/>
            <person name="Amaya E."/>
            <person name="Detter J.C."/>
            <person name="Fletcher R."/>
            <person name="Gerhard D.S."/>
            <person name="Goodstein D."/>
            <person name="Graves T."/>
            <person name="Grigoriev I.V."/>
            <person name="Grimwood J."/>
            <person name="Kawashima T."/>
            <person name="Lindquist E."/>
            <person name="Lucas S.M."/>
            <person name="Mead P.E."/>
            <person name="Mitros T."/>
            <person name="Ogino H."/>
            <person name="Ohta Y."/>
            <person name="Poliakov A.V."/>
            <person name="Pollet N."/>
            <person name="Robert J."/>
            <person name="Salamov A."/>
            <person name="Sater A.K."/>
            <person name="Schmutz J."/>
            <person name="Terry A."/>
            <person name="Vize P.D."/>
            <person name="Warren W.C."/>
            <person name="Wells D."/>
            <person name="Wills A."/>
            <person name="Wilson R.K."/>
            <person name="Zimmerman L.B."/>
            <person name="Zorn A.M."/>
            <person name="Grainger R."/>
            <person name="Grammer T."/>
            <person name="Khokha M.K."/>
            <person name="Richardson P.M."/>
            <person name="Rokhsar D.S."/>
        </authorList>
    </citation>
    <scope>NUCLEOTIDE SEQUENCE [LARGE SCALE GENOMIC DNA]</scope>
    <source>
        <strain evidence="3">Nigerian</strain>
    </source>
</reference>
<dbReference type="Bgee" id="ENSXETG00000005348">
    <property type="expression patterns" value="Expressed in egg cell and 17 other cell types or tissues"/>
</dbReference>
<evidence type="ECO:0000313" key="4">
    <source>
        <dbReference type="Proteomes" id="UP000008143"/>
    </source>
</evidence>
<dbReference type="PANTHER" id="PTHR46406:SF1">
    <property type="entry name" value="NITRIC OXIDE-ASSOCIATED PROTEIN 1"/>
    <property type="match status" value="1"/>
</dbReference>
<dbReference type="InterPro" id="IPR006073">
    <property type="entry name" value="GTP-bd"/>
</dbReference>
<dbReference type="InterPro" id="IPR048422">
    <property type="entry name" value="NOA1/YqeH-like_C"/>
</dbReference>
<dbReference type="Gene3D" id="3.40.50.300">
    <property type="entry name" value="P-loop containing nucleotide triphosphate hydrolases"/>
    <property type="match status" value="1"/>
</dbReference>
<evidence type="ECO:0000259" key="1">
    <source>
        <dbReference type="Pfam" id="PF01926"/>
    </source>
</evidence>
<name>F6QHB8_XENTR</name>
<dbReference type="GeneID" id="100488516"/>
<evidence type="ECO:0000259" key="2">
    <source>
        <dbReference type="Pfam" id="PF21516"/>
    </source>
</evidence>
<proteinExistence type="predicted"/>
<dbReference type="Xenbase" id="XB-GENE-967857">
    <property type="gene designation" value="noa1"/>
</dbReference>
<dbReference type="AlphaFoldDB" id="F6QHB8"/>
<evidence type="ECO:0000313" key="5">
    <source>
        <dbReference type="RefSeq" id="XP_002937599.2"/>
    </source>
</evidence>
<dbReference type="Ensembl" id="ENSXETT00000011735">
    <property type="protein sequence ID" value="ENSXETP00000011735"/>
    <property type="gene ID" value="ENSXETG00000005348"/>
</dbReference>
<organism evidence="3">
    <name type="scientific">Xenopus tropicalis</name>
    <name type="common">Western clawed frog</name>
    <name type="synonym">Silurana tropicalis</name>
    <dbReference type="NCBI Taxonomy" id="8364"/>
    <lineage>
        <taxon>Eukaryota</taxon>
        <taxon>Metazoa</taxon>
        <taxon>Chordata</taxon>
        <taxon>Craniata</taxon>
        <taxon>Vertebrata</taxon>
        <taxon>Euteleostomi</taxon>
        <taxon>Amphibia</taxon>
        <taxon>Batrachia</taxon>
        <taxon>Anura</taxon>
        <taxon>Pipoidea</taxon>
        <taxon>Pipidae</taxon>
        <taxon>Xenopodinae</taxon>
        <taxon>Xenopus</taxon>
        <taxon>Silurana</taxon>
    </lineage>
</organism>
<dbReference type="InterPro" id="IPR027417">
    <property type="entry name" value="P-loop_NTPase"/>
</dbReference>
<dbReference type="KEGG" id="xtr:100488516"/>
<dbReference type="PANTHER" id="PTHR46406">
    <property type="entry name" value="NITRIC OXIDE-ASSOCIATED PROTEIN 1"/>
    <property type="match status" value="1"/>
</dbReference>
<dbReference type="SUPFAM" id="SSF52540">
    <property type="entry name" value="P-loop containing nucleoside triphosphate hydrolases"/>
    <property type="match status" value="1"/>
</dbReference>
<keyword evidence="4" id="KW-1185">Reference proteome</keyword>
<dbReference type="HOGENOM" id="CLU_014195_2_0_1"/>
<reference evidence="5" key="3">
    <citation type="submission" date="2025-04" db="UniProtKB">
        <authorList>
            <consortium name="RefSeq"/>
        </authorList>
    </citation>
    <scope>IDENTIFICATION</scope>
    <source>
        <strain evidence="5">Nigerian</strain>
        <tissue evidence="5">Liver and blood</tissue>
    </source>
</reference>
<protein>
    <submittedName>
        <fullName evidence="3">Nitric oxide-associated 1</fullName>
    </submittedName>
    <submittedName>
        <fullName evidence="5">Nitric oxide-associated protein 1 isoform X1</fullName>
    </submittedName>
</protein>
<dbReference type="AGR" id="Xenbase:XB-GENE-967857"/>
<dbReference type="RefSeq" id="XP_002937599.2">
    <property type="nucleotide sequence ID" value="XM_002937553.5"/>
</dbReference>
<feature type="domain" description="NOA1/YqeH-like C-terminal" evidence="2">
    <location>
        <begin position="559"/>
        <end position="659"/>
    </location>
</feature>
<dbReference type="OrthoDB" id="1696305at2759"/>
<dbReference type="CDD" id="cd01855">
    <property type="entry name" value="YqeH"/>
    <property type="match status" value="1"/>
</dbReference>
<gene>
    <name evidence="3 5 6" type="primary">noa1</name>
</gene>
<sequence>MFSARVNPLLVRCNAFFTQNKLDKYRGAQGLFGAFSDQRTREKHFSKGDQRENEEDFLFAEFADPLEKDTEDMYEKRLLEEYQKEKDLRTTKKDPHLSPALLKQVKTLHPFIEDLKRGNHKPDLDEEVVFTDADFTSVIKKLHFDQKDVNRKRQHKIYGNPDPNLPVSGEQCTGCGAVLHSLEPSLPGYLPSEKYASFLKCKDSNELMCQRCCLLIYHQKALHVKVSQEEYRSIVKSIQTKKGLVLFMVDMLDIPDSIFPDLIDIVGENKSILVLGNKVDLLPGDSPGYLKYLKGQLHDYCTKAGLNWMGNITDVHLLSAKTGYGVEELISKLQQSWKYKGDVYLVGATNAGKSTLFNTLLQSDYCKEKASEIIKEATISPWPGTTLDLLKFPIVNPKPYRMFQRQKRLKEDFSKTEEDLSETELKQLKTLKKHSYVVGRVGRTSTKSQKMSKKDIEFDAELLSFSTEDDPEHGYLSENLREVNQFTYNELKDAHWFYDTPGIVKEGCVLNLLKDKEVKAALPTKAIIPRTFILSPGMTLFLAALGRIDFLQGERPAWFSVIASNLLPVHITSLDKADDIYTKHAGGTLLGVPIGGEERMKEFPPLLPQDIKLKGIGASRAVADIKLSTAGWIAVTAHSGEQLHLRCFTPKGTSLTIRQPPLLPLVVNIKGERLRKGPAYATKKPPCLVQNLK</sequence>
<dbReference type="InterPro" id="IPR052807">
    <property type="entry name" value="Mito_transl_resp_regulator"/>
</dbReference>
<dbReference type="Pfam" id="PF01926">
    <property type="entry name" value="MMR_HSR1"/>
    <property type="match status" value="1"/>
</dbReference>
<dbReference type="GeneTree" id="ENSGT00390000001695"/>
<dbReference type="CTD" id="84273"/>
<reference evidence="3" key="2">
    <citation type="submission" date="2011-06" db="UniProtKB">
        <authorList>
            <consortium name="Ensembl"/>
        </authorList>
    </citation>
    <scope>IDENTIFICATION</scope>
</reference>
<dbReference type="GO" id="GO:0005525">
    <property type="term" value="F:GTP binding"/>
    <property type="evidence" value="ECO:0007669"/>
    <property type="project" value="InterPro"/>
</dbReference>
<dbReference type="Pfam" id="PF21516">
    <property type="entry name" value="YqeH-like_C"/>
    <property type="match status" value="1"/>
</dbReference>
<evidence type="ECO:0000313" key="6">
    <source>
        <dbReference type="Xenbase" id="XB-GENE-967857"/>
    </source>
</evidence>
<dbReference type="Proteomes" id="UP000008143">
    <property type="component" value="Chromosome 1"/>
</dbReference>
<evidence type="ECO:0000313" key="3">
    <source>
        <dbReference type="Ensembl" id="ENSXETP00000011735"/>
    </source>
</evidence>